<dbReference type="Proteomes" id="UP000403266">
    <property type="component" value="Unassembled WGS sequence"/>
</dbReference>
<evidence type="ECO:0000256" key="2">
    <source>
        <dbReference type="SAM" id="Phobius"/>
    </source>
</evidence>
<comment type="caution">
    <text evidence="3">The sequence shown here is derived from an EMBL/GenBank/DDBJ whole genome shotgun (WGS) entry which is preliminary data.</text>
</comment>
<feature type="transmembrane region" description="Helical" evidence="2">
    <location>
        <begin position="39"/>
        <end position="61"/>
    </location>
</feature>
<dbReference type="AlphaFoldDB" id="A0A5N7MQI8"/>
<proteinExistence type="predicted"/>
<evidence type="ECO:0000256" key="1">
    <source>
        <dbReference type="SAM" id="MobiDB-lite"/>
    </source>
</evidence>
<feature type="compositionally biased region" description="Basic residues" evidence="1">
    <location>
        <begin position="1"/>
        <end position="15"/>
    </location>
</feature>
<organism evidence="3 4">
    <name type="scientific">Microvirga tunisiensis</name>
    <dbReference type="NCBI Taxonomy" id="2108360"/>
    <lineage>
        <taxon>Bacteria</taxon>
        <taxon>Pseudomonadati</taxon>
        <taxon>Pseudomonadota</taxon>
        <taxon>Alphaproteobacteria</taxon>
        <taxon>Hyphomicrobiales</taxon>
        <taxon>Methylobacteriaceae</taxon>
        <taxon>Microvirga</taxon>
    </lineage>
</organism>
<keyword evidence="4" id="KW-1185">Reference proteome</keyword>
<name>A0A5N7MQI8_9HYPH</name>
<keyword evidence="2" id="KW-0472">Membrane</keyword>
<dbReference type="InterPro" id="IPR021329">
    <property type="entry name" value="DUF2938"/>
</dbReference>
<feature type="transmembrane region" description="Helical" evidence="2">
    <location>
        <begin position="134"/>
        <end position="152"/>
    </location>
</feature>
<evidence type="ECO:0000313" key="4">
    <source>
        <dbReference type="Proteomes" id="UP000403266"/>
    </source>
</evidence>
<dbReference type="OrthoDB" id="9812539at2"/>
<reference evidence="3 4" key="1">
    <citation type="journal article" date="2019" name="Syst. Appl. Microbiol.">
        <title>Microvirga tunisiensis sp. nov., a root nodule symbiotic bacterium isolated from Lupinus micranthus and L. luteus grown in Northern Tunisia.</title>
        <authorList>
            <person name="Msaddak A."/>
            <person name="Rejili M."/>
            <person name="Duran D."/>
            <person name="Mars M."/>
            <person name="Palacios J.M."/>
            <person name="Ruiz-Argueso T."/>
            <person name="Rey L."/>
            <person name="Imperial J."/>
        </authorList>
    </citation>
    <scope>NUCLEOTIDE SEQUENCE [LARGE SCALE GENOMIC DNA]</scope>
    <source>
        <strain evidence="3 4">Lmie10</strain>
    </source>
</reference>
<dbReference type="Pfam" id="PF11158">
    <property type="entry name" value="DUF2938"/>
    <property type="match status" value="1"/>
</dbReference>
<gene>
    <name evidence="3" type="ORF">FS320_27165</name>
</gene>
<evidence type="ECO:0000313" key="3">
    <source>
        <dbReference type="EMBL" id="MPR28719.1"/>
    </source>
</evidence>
<feature type="region of interest" description="Disordered" evidence="1">
    <location>
        <begin position="1"/>
        <end position="25"/>
    </location>
</feature>
<keyword evidence="2" id="KW-0812">Transmembrane</keyword>
<protein>
    <submittedName>
        <fullName evidence="3">DUF2938 domain-containing protein</fullName>
    </submittedName>
</protein>
<keyword evidence="2" id="KW-1133">Transmembrane helix</keyword>
<dbReference type="EMBL" id="VOSK01000167">
    <property type="protein sequence ID" value="MPR28719.1"/>
    <property type="molecule type" value="Genomic_DNA"/>
</dbReference>
<feature type="transmembrane region" description="Helical" evidence="2">
    <location>
        <begin position="173"/>
        <end position="193"/>
    </location>
</feature>
<sequence length="194" mass="21224">MSRRCTRTRPSKRNSHTSDGPLRRPVSCHSHGDRTVIDFLYRSLLIGIGATAIFDLWGLFLKHVFGLPGANWGPVGRWFYHLARGTVYHEDIAKARPFASERAVGWIGHYAVGVLFAAVLLALVPVHWRQEPTLMPALLVGLVTVGAGWFLLQPGMGAGIAASRRPNANQIRALNIAGHVVFGLGLYASALLIR</sequence>
<feature type="transmembrane region" description="Helical" evidence="2">
    <location>
        <begin position="103"/>
        <end position="128"/>
    </location>
</feature>
<accession>A0A5N7MQI8</accession>